<dbReference type="HOGENOM" id="CLU_2634118_0_0_3"/>
<proteinExistence type="predicted"/>
<sequence length="77" mass="8647">MNSQSNFKTHLRASPIPSSYLLQECLISTSNLNSVQLTPKRISYQISKSMTDIHARMLAKPVFVVTRIKKNGVNQNA</sequence>
<keyword evidence="2" id="KW-1185">Reference proteome</keyword>
<dbReference type="AlphaFoldDB" id="B0JLD0"/>
<dbReference type="Proteomes" id="UP000001510">
    <property type="component" value="Chromosome"/>
</dbReference>
<organism evidence="1 2">
    <name type="scientific">Microcystis aeruginosa (strain NIES-843 / IAM M-2473)</name>
    <dbReference type="NCBI Taxonomy" id="449447"/>
    <lineage>
        <taxon>Bacteria</taxon>
        <taxon>Bacillati</taxon>
        <taxon>Cyanobacteriota</taxon>
        <taxon>Cyanophyceae</taxon>
        <taxon>Oscillatoriophycideae</taxon>
        <taxon>Chroococcales</taxon>
        <taxon>Microcystaceae</taxon>
        <taxon>Microcystis</taxon>
    </lineage>
</organism>
<name>B0JLD0_MICAN</name>
<accession>B0JLD0</accession>
<dbReference type="KEGG" id="mar:MAE_63070"/>
<protein>
    <submittedName>
        <fullName evidence="1">Uncharacterized protein</fullName>
    </submittedName>
</protein>
<dbReference type="PaxDb" id="449447-MAE_63070"/>
<dbReference type="EnsemblBacteria" id="BAG06129">
    <property type="protein sequence ID" value="BAG06129"/>
    <property type="gene ID" value="MAE_63070"/>
</dbReference>
<reference evidence="1 2" key="1">
    <citation type="journal article" date="2007" name="DNA Res.">
        <title>Complete genomic structure of the bloom-forming toxic cyanobacterium Microcystis aeruginosa NIES-843.</title>
        <authorList>
            <person name="Kaneko T."/>
            <person name="Nakajima N."/>
            <person name="Okamoto S."/>
            <person name="Suzuki I."/>
            <person name="Tanabe Y."/>
            <person name="Tamaoki M."/>
            <person name="Nakamura Y."/>
            <person name="Kasai F."/>
            <person name="Watanabe A."/>
            <person name="Kawashima K."/>
            <person name="Kishida Y."/>
            <person name="Ono A."/>
            <person name="Shimizu Y."/>
            <person name="Takahashi C."/>
            <person name="Minami C."/>
            <person name="Fujishiro T."/>
            <person name="Kohara M."/>
            <person name="Katoh M."/>
            <person name="Nakazaki N."/>
            <person name="Nakayama S."/>
            <person name="Yamada M."/>
            <person name="Tabata S."/>
            <person name="Watanabe M.M."/>
        </authorList>
    </citation>
    <scope>NUCLEOTIDE SEQUENCE [LARGE SCALE GENOMIC DNA]</scope>
    <source>
        <strain evidence="2">NIES-843 / IAM M-247</strain>
    </source>
</reference>
<dbReference type="EMBL" id="AP009552">
    <property type="protein sequence ID" value="BAG06129.1"/>
    <property type="molecule type" value="Genomic_DNA"/>
</dbReference>
<evidence type="ECO:0000313" key="2">
    <source>
        <dbReference type="Proteomes" id="UP000001510"/>
    </source>
</evidence>
<gene>
    <name evidence="1" type="ordered locus">MAE_63070</name>
</gene>
<evidence type="ECO:0000313" key="1">
    <source>
        <dbReference type="EMBL" id="BAG06129.1"/>
    </source>
</evidence>